<keyword evidence="2" id="KW-0732">Signal</keyword>
<evidence type="ECO:0000256" key="1">
    <source>
        <dbReference type="SAM" id="MobiDB-lite"/>
    </source>
</evidence>
<name>G0UR90_TRYCI</name>
<accession>G0UR90</accession>
<feature type="signal peptide" evidence="2">
    <location>
        <begin position="1"/>
        <end position="15"/>
    </location>
</feature>
<reference evidence="3" key="1">
    <citation type="journal article" date="2012" name="Proc. Natl. Acad. Sci. U.S.A.">
        <title>Antigenic diversity is generated by distinct evolutionary mechanisms in African trypanosome species.</title>
        <authorList>
            <person name="Jackson A.P."/>
            <person name="Berry A."/>
            <person name="Aslett M."/>
            <person name="Allison H.C."/>
            <person name="Burton P."/>
            <person name="Vavrova-Anderson J."/>
            <person name="Brown R."/>
            <person name="Browne H."/>
            <person name="Corton N."/>
            <person name="Hauser H."/>
            <person name="Gamble J."/>
            <person name="Gilderthorp R."/>
            <person name="Marcello L."/>
            <person name="McQuillan J."/>
            <person name="Otto T.D."/>
            <person name="Quail M.A."/>
            <person name="Sanders M.J."/>
            <person name="van Tonder A."/>
            <person name="Ginger M.L."/>
            <person name="Field M.C."/>
            <person name="Barry J.D."/>
            <person name="Hertz-Fowler C."/>
            <person name="Berriman M."/>
        </authorList>
    </citation>
    <scope>NUCLEOTIDE SEQUENCE</scope>
    <source>
        <strain evidence="3">IL3000</strain>
    </source>
</reference>
<gene>
    <name evidence="3" type="ORF">TCIL3000_8_1070</name>
</gene>
<sequence>MFLVLAASTFHFSSFTFLFIKSLPPVFFFPLRLAPVRCTTAQAKSRGVRATVSGGGDNITSGLFKSAAGARSLHRSCAGPRDTTRKEVEESVKGDKGNKKKQKDIYIYIY</sequence>
<proteinExistence type="predicted"/>
<evidence type="ECO:0000313" key="3">
    <source>
        <dbReference type="EMBL" id="CCC91901.1"/>
    </source>
</evidence>
<protein>
    <recommendedName>
        <fullName evidence="4">Variant surface glycoprotein</fullName>
    </recommendedName>
</protein>
<organism evidence="3">
    <name type="scientific">Trypanosoma congolense (strain IL3000)</name>
    <dbReference type="NCBI Taxonomy" id="1068625"/>
    <lineage>
        <taxon>Eukaryota</taxon>
        <taxon>Discoba</taxon>
        <taxon>Euglenozoa</taxon>
        <taxon>Kinetoplastea</taxon>
        <taxon>Metakinetoplastina</taxon>
        <taxon>Trypanosomatida</taxon>
        <taxon>Trypanosomatidae</taxon>
        <taxon>Trypanosoma</taxon>
        <taxon>Nannomonas</taxon>
    </lineage>
</organism>
<dbReference type="EMBL" id="HE575321">
    <property type="protein sequence ID" value="CCC91901.1"/>
    <property type="molecule type" value="Genomic_DNA"/>
</dbReference>
<feature type="region of interest" description="Disordered" evidence="1">
    <location>
        <begin position="74"/>
        <end position="100"/>
    </location>
</feature>
<evidence type="ECO:0008006" key="4">
    <source>
        <dbReference type="Google" id="ProtNLM"/>
    </source>
</evidence>
<feature type="chain" id="PRO_5012655280" description="Variant surface glycoprotein" evidence="2">
    <location>
        <begin position="16"/>
        <end position="110"/>
    </location>
</feature>
<feature type="compositionally biased region" description="Basic and acidic residues" evidence="1">
    <location>
        <begin position="82"/>
        <end position="97"/>
    </location>
</feature>
<dbReference type="AlphaFoldDB" id="G0UR90"/>
<evidence type="ECO:0000256" key="2">
    <source>
        <dbReference type="SAM" id="SignalP"/>
    </source>
</evidence>